<accession>A0ABU2YL99</accession>
<evidence type="ECO:0000256" key="4">
    <source>
        <dbReference type="ARBA" id="ARBA00022692"/>
    </source>
</evidence>
<evidence type="ECO:0000256" key="5">
    <source>
        <dbReference type="ARBA" id="ARBA00022989"/>
    </source>
</evidence>
<evidence type="ECO:0000259" key="8">
    <source>
        <dbReference type="Pfam" id="PF00884"/>
    </source>
</evidence>
<dbReference type="InterPro" id="IPR040423">
    <property type="entry name" value="PEA_transferase"/>
</dbReference>
<evidence type="ECO:0000256" key="3">
    <source>
        <dbReference type="ARBA" id="ARBA00022679"/>
    </source>
</evidence>
<feature type="domain" description="Sulfatase N-terminal" evidence="8">
    <location>
        <begin position="204"/>
        <end position="480"/>
    </location>
</feature>
<keyword evidence="4 7" id="KW-0812">Transmembrane</keyword>
<feature type="transmembrane region" description="Helical" evidence="7">
    <location>
        <begin position="108"/>
        <end position="127"/>
    </location>
</feature>
<dbReference type="Proteomes" id="UP001259492">
    <property type="component" value="Unassembled WGS sequence"/>
</dbReference>
<evidence type="ECO:0000256" key="7">
    <source>
        <dbReference type="SAM" id="Phobius"/>
    </source>
</evidence>
<dbReference type="InterPro" id="IPR058130">
    <property type="entry name" value="PEA_transf_C"/>
</dbReference>
<keyword evidence="5 7" id="KW-1133">Transmembrane helix</keyword>
<gene>
    <name evidence="9" type="ORF">RM697_05180</name>
</gene>
<feature type="transmembrane region" description="Helical" evidence="7">
    <location>
        <begin position="139"/>
        <end position="156"/>
    </location>
</feature>
<evidence type="ECO:0000256" key="2">
    <source>
        <dbReference type="ARBA" id="ARBA00022475"/>
    </source>
</evidence>
<feature type="transmembrane region" description="Helical" evidence="7">
    <location>
        <begin position="7"/>
        <end position="26"/>
    </location>
</feature>
<comment type="caution">
    <text evidence="9">The sequence shown here is derived from an EMBL/GenBank/DDBJ whole genome shotgun (WGS) entry which is preliminary data.</text>
</comment>
<dbReference type="CDD" id="cd16017">
    <property type="entry name" value="LptA"/>
    <property type="match status" value="1"/>
</dbReference>
<comment type="subcellular location">
    <subcellularLocation>
        <location evidence="1">Cell membrane</location>
        <topology evidence="1">Multi-pass membrane protein</topology>
    </subcellularLocation>
</comment>
<feature type="transmembrane region" description="Helical" evidence="7">
    <location>
        <begin position="38"/>
        <end position="58"/>
    </location>
</feature>
<dbReference type="Gene3D" id="3.40.720.10">
    <property type="entry name" value="Alkaline Phosphatase, subunit A"/>
    <property type="match status" value="1"/>
</dbReference>
<evidence type="ECO:0000256" key="6">
    <source>
        <dbReference type="ARBA" id="ARBA00023136"/>
    </source>
</evidence>
<proteinExistence type="predicted"/>
<reference evidence="9 10" key="1">
    <citation type="submission" date="2023-09" db="EMBL/GenBank/DDBJ databases">
        <authorList>
            <person name="Rey-Velasco X."/>
        </authorList>
    </citation>
    <scope>NUCLEOTIDE SEQUENCE [LARGE SCALE GENOMIC DNA]</scope>
    <source>
        <strain evidence="9 10">W332</strain>
    </source>
</reference>
<keyword evidence="6 7" id="KW-0472">Membrane</keyword>
<dbReference type="EMBL" id="JAVRIA010000002">
    <property type="protein sequence ID" value="MDT0558025.1"/>
    <property type="molecule type" value="Genomic_DNA"/>
</dbReference>
<name>A0ABU2YL99_9FLAO</name>
<dbReference type="InterPro" id="IPR000917">
    <property type="entry name" value="Sulfatase_N"/>
</dbReference>
<dbReference type="PANTHER" id="PTHR30443:SF2">
    <property type="entry name" value="PHOSPHOETHANOLAMINE TRANSFERASE EPTC"/>
    <property type="match status" value="1"/>
</dbReference>
<dbReference type="GO" id="GO:0016740">
    <property type="term" value="F:transferase activity"/>
    <property type="evidence" value="ECO:0007669"/>
    <property type="project" value="UniProtKB-KW"/>
</dbReference>
<dbReference type="PANTHER" id="PTHR30443">
    <property type="entry name" value="INNER MEMBRANE PROTEIN"/>
    <property type="match status" value="1"/>
</dbReference>
<evidence type="ECO:0000313" key="9">
    <source>
        <dbReference type="EMBL" id="MDT0558025.1"/>
    </source>
</evidence>
<feature type="transmembrane region" description="Helical" evidence="7">
    <location>
        <begin position="65"/>
        <end position="88"/>
    </location>
</feature>
<evidence type="ECO:0000256" key="1">
    <source>
        <dbReference type="ARBA" id="ARBA00004651"/>
    </source>
</evidence>
<keyword evidence="2" id="KW-1003">Cell membrane</keyword>
<evidence type="ECO:0000313" key="10">
    <source>
        <dbReference type="Proteomes" id="UP001259492"/>
    </source>
</evidence>
<dbReference type="RefSeq" id="WP_311426797.1">
    <property type="nucleotide sequence ID" value="NZ_JAVRIA010000002.1"/>
</dbReference>
<keyword evidence="3 9" id="KW-0808">Transferase</keyword>
<protein>
    <submittedName>
        <fullName evidence="9">Phosphoethanolamine transferase</fullName>
    </submittedName>
</protein>
<dbReference type="InterPro" id="IPR017850">
    <property type="entry name" value="Alkaline_phosphatase_core_sf"/>
</dbReference>
<dbReference type="SUPFAM" id="SSF53649">
    <property type="entry name" value="Alkaline phosphatase-like"/>
    <property type="match status" value="1"/>
</dbReference>
<sequence length="508" mass="58835">MFKVTRFHILLNTIVALCITLASYIHVPLNSTEGRLMYFFHLLITQASFAGVLYLLTLNRLVFKIIFSSLFLLLGFIAFWVYTINISISQALIEATLTSKSYIIKDLFSLQLIIVIIVMILVLWFILRQYKSIQPTKGIKLFLPLSLVLITLFFYADYKRTNSFRSKLPYALFYAIGEHFTKDDTKLKQTPKIVDEEKLNNLKIVLVLGESLRADHLSLNGYPRETTPMLSKRNNVISFNNVFTNKGNTALSLPCILTDQSIYSEDKDSLQSIFSVYNALDVPTFWIGNQLLETSYKSIVETNESVEIIDKLKSYWNINKKQDLQLLPSFKDKIRTNSKGLFTLHMIGSHWWYEDKYTENFRKFKPIIEGKYIPSLEKQEIINSYDNTILYLDNFLNEVISTLEKDSAPTVMIYISDHGESLGENGRWLHSHSEGLTKPGMIVWYSEKFKTRFPNKTSSLIKNKNKELSTDIIFHSLIDLSQTKTLDFDLSKSIFFNGYELKKENPEQ</sequence>
<dbReference type="Pfam" id="PF00884">
    <property type="entry name" value="Sulfatase"/>
    <property type="match status" value="1"/>
</dbReference>
<organism evidence="9 10">
    <name type="scientific">Microcosmobacter mediterraneus</name>
    <dbReference type="NCBI Taxonomy" id="3075607"/>
    <lineage>
        <taxon>Bacteria</taxon>
        <taxon>Pseudomonadati</taxon>
        <taxon>Bacteroidota</taxon>
        <taxon>Flavobacteriia</taxon>
        <taxon>Flavobacteriales</taxon>
        <taxon>Flavobacteriaceae</taxon>
        <taxon>Microcosmobacter</taxon>
    </lineage>
</organism>
<keyword evidence="10" id="KW-1185">Reference proteome</keyword>